<keyword evidence="2" id="KW-1185">Reference proteome</keyword>
<proteinExistence type="predicted"/>
<dbReference type="STRING" id="1077972.ARGLB_028_00020"/>
<comment type="caution">
    <text evidence="1">The sequence shown here is derived from an EMBL/GenBank/DDBJ whole genome shotgun (WGS) entry which is preliminary data.</text>
</comment>
<organism evidence="1 2">
    <name type="scientific">Arthrobacter globiformis (strain ATCC 8010 / DSM 20124 / JCM 1332 / NBRC 12137 / NCIMB 8907 / NRRL B-2979 / 168)</name>
    <dbReference type="NCBI Taxonomy" id="1077972"/>
    <lineage>
        <taxon>Bacteria</taxon>
        <taxon>Bacillati</taxon>
        <taxon>Actinomycetota</taxon>
        <taxon>Actinomycetes</taxon>
        <taxon>Micrococcales</taxon>
        <taxon>Micrococcaceae</taxon>
        <taxon>Arthrobacter</taxon>
    </lineage>
</organism>
<protein>
    <submittedName>
        <fullName evidence="1">Uncharacterized protein</fullName>
    </submittedName>
</protein>
<dbReference type="EMBL" id="BAEG01000028">
    <property type="protein sequence ID" value="GAB12877.1"/>
    <property type="molecule type" value="Genomic_DNA"/>
</dbReference>
<dbReference type="Proteomes" id="UP000003828">
    <property type="component" value="Unassembled WGS sequence"/>
</dbReference>
<gene>
    <name evidence="1" type="ORF">ARGLB_028_00020</name>
</gene>
<sequence>MTRSTGPVFLLLHTRVHPDLFAGRASKVIGVFSSEEKASDSLRRHALLEGFKDSLEGFAIHRIELDGLLAHPIELWE</sequence>
<dbReference type="AlphaFoldDB" id="H0QJ76"/>
<name>H0QJ76_ARTG1</name>
<accession>H0QJ76</accession>
<evidence type="ECO:0000313" key="1">
    <source>
        <dbReference type="EMBL" id="GAB12877.1"/>
    </source>
</evidence>
<evidence type="ECO:0000313" key="2">
    <source>
        <dbReference type="Proteomes" id="UP000003828"/>
    </source>
</evidence>
<reference evidence="1 2" key="1">
    <citation type="submission" date="2011-12" db="EMBL/GenBank/DDBJ databases">
        <title>Whole genome shotgun sequence of Arthrobacter globiformis NBRC 12137.</title>
        <authorList>
            <person name="Miyazawa S."/>
            <person name="Hosoyama A."/>
            <person name="Tsuchikane K."/>
            <person name="Katsumata H."/>
            <person name="Yamazaki S."/>
            <person name="Fujita N."/>
        </authorList>
    </citation>
    <scope>NUCLEOTIDE SEQUENCE [LARGE SCALE GENOMIC DNA]</scope>
    <source>
        <strain evidence="1 2">NBRC 12137</strain>
    </source>
</reference>